<dbReference type="EMBL" id="UINC01137594">
    <property type="protein sequence ID" value="SVD23028.1"/>
    <property type="molecule type" value="Genomic_DNA"/>
</dbReference>
<feature type="non-terminal residue" evidence="1">
    <location>
        <position position="170"/>
    </location>
</feature>
<dbReference type="AlphaFoldDB" id="A0A382TNJ8"/>
<proteinExistence type="predicted"/>
<sequence>MKWDSPEAGEQELDEEDEWQLYASAGYASAEVIVEADETEEEEEEIWFDGDDLELNGASIDWDAPPCPAPLGIAHIIKIGACNHCLHRLAGRRTEVPGAPGGEEIRSAAHVRDTELAKTKTPDLCPLCENLFDDVGNIVSRVIESTEGIEYVSIQFGIHMPKDLIQEEDR</sequence>
<accession>A0A382TNJ8</accession>
<protein>
    <submittedName>
        <fullName evidence="1">Uncharacterized protein</fullName>
    </submittedName>
</protein>
<reference evidence="1" key="1">
    <citation type="submission" date="2018-05" db="EMBL/GenBank/DDBJ databases">
        <authorList>
            <person name="Lanie J.A."/>
            <person name="Ng W.-L."/>
            <person name="Kazmierczak K.M."/>
            <person name="Andrzejewski T.M."/>
            <person name="Davidsen T.M."/>
            <person name="Wayne K.J."/>
            <person name="Tettelin H."/>
            <person name="Glass J.I."/>
            <person name="Rusch D."/>
            <person name="Podicherti R."/>
            <person name="Tsui H.-C.T."/>
            <person name="Winkler M.E."/>
        </authorList>
    </citation>
    <scope>NUCLEOTIDE SEQUENCE</scope>
</reference>
<gene>
    <name evidence="1" type="ORF">METZ01_LOCUS375882</name>
</gene>
<evidence type="ECO:0000313" key="1">
    <source>
        <dbReference type="EMBL" id="SVD23028.1"/>
    </source>
</evidence>
<organism evidence="1">
    <name type="scientific">marine metagenome</name>
    <dbReference type="NCBI Taxonomy" id="408172"/>
    <lineage>
        <taxon>unclassified sequences</taxon>
        <taxon>metagenomes</taxon>
        <taxon>ecological metagenomes</taxon>
    </lineage>
</organism>
<name>A0A382TNJ8_9ZZZZ</name>